<dbReference type="AlphaFoldDB" id="A0A6C0IAF9"/>
<proteinExistence type="predicted"/>
<name>A0A6C0IAF9_9ZZZZ</name>
<organism evidence="1">
    <name type="scientific">viral metagenome</name>
    <dbReference type="NCBI Taxonomy" id="1070528"/>
    <lineage>
        <taxon>unclassified sequences</taxon>
        <taxon>metagenomes</taxon>
        <taxon>organismal metagenomes</taxon>
    </lineage>
</organism>
<reference evidence="1" key="1">
    <citation type="journal article" date="2020" name="Nature">
        <title>Giant virus diversity and host interactions through global metagenomics.</title>
        <authorList>
            <person name="Schulz F."/>
            <person name="Roux S."/>
            <person name="Paez-Espino D."/>
            <person name="Jungbluth S."/>
            <person name="Walsh D.A."/>
            <person name="Denef V.J."/>
            <person name="McMahon K.D."/>
            <person name="Konstantinidis K.T."/>
            <person name="Eloe-Fadrosh E.A."/>
            <person name="Kyrpides N.C."/>
            <person name="Woyke T."/>
        </authorList>
    </citation>
    <scope>NUCLEOTIDE SEQUENCE</scope>
    <source>
        <strain evidence="1">GVMAG-M-3300023184-62</strain>
    </source>
</reference>
<evidence type="ECO:0000313" key="1">
    <source>
        <dbReference type="EMBL" id="QHT90021.1"/>
    </source>
</evidence>
<dbReference type="EMBL" id="MN740152">
    <property type="protein sequence ID" value="QHT90021.1"/>
    <property type="molecule type" value="Genomic_DNA"/>
</dbReference>
<accession>A0A6C0IAF9</accession>
<sequence length="121" mass="14487">MTESEIKEFVYSCDETGTNNYYDFLEHITEIIEADCRAFIVDGEVFWNSYIQYKSYLQQINEDYRRHLIKNAHSFFCRINRSKNDVNIEICMFPAESSFTILVNYDAVEKRYKISVPKEFC</sequence>
<protein>
    <submittedName>
        <fullName evidence="1">Uncharacterized protein</fullName>
    </submittedName>
</protein>